<dbReference type="InterPro" id="IPR045389">
    <property type="entry name" value="DUF6522"/>
</dbReference>
<evidence type="ECO:0000313" key="2">
    <source>
        <dbReference type="Proteomes" id="UP001224997"/>
    </source>
</evidence>
<gene>
    <name evidence="1" type="ORF">Q5Y72_17885</name>
</gene>
<sequence>MSAISRKAGDFVIDAALLADAFGLTEAQLRAAMRDGTMTSRCETGTGTDAGRSRLIFHHGGRACRFVVDEAGTVLSRASYPIRAGRT</sequence>
<keyword evidence="2" id="KW-1185">Reference proteome</keyword>
<evidence type="ECO:0000313" key="1">
    <source>
        <dbReference type="EMBL" id="MDP5308953.1"/>
    </source>
</evidence>
<dbReference type="RefSeq" id="WP_305964785.1">
    <property type="nucleotide sequence ID" value="NZ_JAVAMQ010000027.1"/>
</dbReference>
<protein>
    <submittedName>
        <fullName evidence="1">DUF6522 family protein</fullName>
    </submittedName>
</protein>
<proteinExistence type="predicted"/>
<dbReference type="EMBL" id="JAVAMQ010000027">
    <property type="protein sequence ID" value="MDP5308953.1"/>
    <property type="molecule type" value="Genomic_DNA"/>
</dbReference>
<organism evidence="1 2">
    <name type="scientific">Paracoccus spongiarum</name>
    <dbReference type="NCBI Taxonomy" id="3064387"/>
    <lineage>
        <taxon>Bacteria</taxon>
        <taxon>Pseudomonadati</taxon>
        <taxon>Pseudomonadota</taxon>
        <taxon>Alphaproteobacteria</taxon>
        <taxon>Rhodobacterales</taxon>
        <taxon>Paracoccaceae</taxon>
        <taxon>Paracoccus</taxon>
    </lineage>
</organism>
<dbReference type="Pfam" id="PF20132">
    <property type="entry name" value="DUF6522"/>
    <property type="match status" value="1"/>
</dbReference>
<name>A0ABT9JGL8_9RHOB</name>
<reference evidence="1 2" key="1">
    <citation type="submission" date="2023-08" db="EMBL/GenBank/DDBJ databases">
        <authorList>
            <person name="Park J.-S."/>
        </authorList>
    </citation>
    <scope>NUCLEOTIDE SEQUENCE [LARGE SCALE GENOMIC DNA]</scope>
    <source>
        <strain evidence="1 2">2205BS29-5</strain>
    </source>
</reference>
<accession>A0ABT9JGL8</accession>
<comment type="caution">
    <text evidence="1">The sequence shown here is derived from an EMBL/GenBank/DDBJ whole genome shotgun (WGS) entry which is preliminary data.</text>
</comment>
<dbReference type="Proteomes" id="UP001224997">
    <property type="component" value="Unassembled WGS sequence"/>
</dbReference>